<protein>
    <submittedName>
        <fullName evidence="1">Uncharacterized protein</fullName>
    </submittedName>
</protein>
<organism evidence="1 2">
    <name type="scientific">Phytophthora nicotianae P1976</name>
    <dbReference type="NCBI Taxonomy" id="1317066"/>
    <lineage>
        <taxon>Eukaryota</taxon>
        <taxon>Sar</taxon>
        <taxon>Stramenopiles</taxon>
        <taxon>Oomycota</taxon>
        <taxon>Peronosporomycetes</taxon>
        <taxon>Peronosporales</taxon>
        <taxon>Peronosporaceae</taxon>
        <taxon>Phytophthora</taxon>
    </lineage>
</organism>
<gene>
    <name evidence="1" type="ORF">F444_10520</name>
</gene>
<sequence>MNDILRCSKHKAVSRLRLAVLRLESIVVVEMRAQPALTLVAVDRSILESIGFCNRKLGGHEHDGKNWP</sequence>
<evidence type="ECO:0000313" key="2">
    <source>
        <dbReference type="Proteomes" id="UP000028582"/>
    </source>
</evidence>
<accession>A0A081A3S5</accession>
<comment type="caution">
    <text evidence="1">The sequence shown here is derived from an EMBL/GenBank/DDBJ whole genome shotgun (WGS) entry which is preliminary data.</text>
</comment>
<dbReference type="AlphaFoldDB" id="A0A081A3S5"/>
<dbReference type="Proteomes" id="UP000028582">
    <property type="component" value="Unassembled WGS sequence"/>
</dbReference>
<reference evidence="1 2" key="1">
    <citation type="submission" date="2013-11" db="EMBL/GenBank/DDBJ databases">
        <title>The Genome Sequence of Phytophthora parasitica P1976.</title>
        <authorList>
            <consortium name="The Broad Institute Genomics Platform"/>
            <person name="Russ C."/>
            <person name="Tyler B."/>
            <person name="Panabieres F."/>
            <person name="Shan W."/>
            <person name="Tripathy S."/>
            <person name="Grunwald N."/>
            <person name="Machado M."/>
            <person name="Johnson C.S."/>
            <person name="Walker B."/>
            <person name="Young S."/>
            <person name="Zeng Q."/>
            <person name="Gargeya S."/>
            <person name="Fitzgerald M."/>
            <person name="Haas B."/>
            <person name="Abouelleil A."/>
            <person name="Allen A.W."/>
            <person name="Alvarado L."/>
            <person name="Arachchi H.M."/>
            <person name="Berlin A.M."/>
            <person name="Chapman S.B."/>
            <person name="Gainer-Dewar J."/>
            <person name="Goldberg J."/>
            <person name="Griggs A."/>
            <person name="Gujja S."/>
            <person name="Hansen M."/>
            <person name="Howarth C."/>
            <person name="Imamovic A."/>
            <person name="Ireland A."/>
            <person name="Larimer J."/>
            <person name="McCowan C."/>
            <person name="Murphy C."/>
            <person name="Pearson M."/>
            <person name="Poon T.W."/>
            <person name="Priest M."/>
            <person name="Roberts A."/>
            <person name="Saif S."/>
            <person name="Shea T."/>
            <person name="Sisk P."/>
            <person name="Sykes S."/>
            <person name="Wortman J."/>
            <person name="Nusbaum C."/>
            <person name="Birren B."/>
        </authorList>
    </citation>
    <scope>NUCLEOTIDE SEQUENCE [LARGE SCALE GENOMIC DNA]</scope>
    <source>
        <strain evidence="1 2">P1976</strain>
    </source>
</reference>
<name>A0A081A3S5_PHYNI</name>
<evidence type="ECO:0000313" key="1">
    <source>
        <dbReference type="EMBL" id="ETO73536.1"/>
    </source>
</evidence>
<dbReference type="EMBL" id="ANJA01001870">
    <property type="protein sequence ID" value="ETO73536.1"/>
    <property type="molecule type" value="Genomic_DNA"/>
</dbReference>
<proteinExistence type="predicted"/>